<dbReference type="InterPro" id="IPR003439">
    <property type="entry name" value="ABC_transporter-like_ATP-bd"/>
</dbReference>
<keyword evidence="3" id="KW-1185">Reference proteome</keyword>
<evidence type="ECO:0000259" key="1">
    <source>
        <dbReference type="Pfam" id="PF00005"/>
    </source>
</evidence>
<sequence>MSSFRAHAENLDGIDIDVEPGECIAIVGPSGCGKTTLLKIMSGLISPTAGKVLVDGHDINGIGLSNYRRMTASVLQADRLFAGTIADNIALFDQEADQKARVNGPARRCPTLYSLEDALSGLWLNRTDPNLSRFEHNRSFG</sequence>
<evidence type="ECO:0000313" key="2">
    <source>
        <dbReference type="EMBL" id="RCS21382.1"/>
    </source>
</evidence>
<dbReference type="Pfam" id="PF00005">
    <property type="entry name" value="ABC_tran"/>
    <property type="match status" value="1"/>
</dbReference>
<proteinExistence type="predicted"/>
<gene>
    <name evidence="2" type="ORF">DUT91_24510</name>
</gene>
<protein>
    <submittedName>
        <fullName evidence="2">ATP-binding cassette domain-containing protein</fullName>
    </submittedName>
</protein>
<dbReference type="PANTHER" id="PTHR24221">
    <property type="entry name" value="ATP-BINDING CASSETTE SUB-FAMILY B"/>
    <property type="match status" value="1"/>
</dbReference>
<dbReference type="SUPFAM" id="SSF52540">
    <property type="entry name" value="P-loop containing nucleoside triphosphate hydrolases"/>
    <property type="match status" value="1"/>
</dbReference>
<keyword evidence="2" id="KW-0547">Nucleotide-binding</keyword>
<comment type="caution">
    <text evidence="2">The sequence shown here is derived from an EMBL/GenBank/DDBJ whole genome shotgun (WGS) entry which is preliminary data.</text>
</comment>
<dbReference type="InterPro" id="IPR039421">
    <property type="entry name" value="Type_1_exporter"/>
</dbReference>
<feature type="domain" description="ABC transporter" evidence="1">
    <location>
        <begin position="11"/>
        <end position="99"/>
    </location>
</feature>
<accession>A0A368JYZ5</accession>
<name>A0A368JYZ5_9HYPH</name>
<dbReference type="GO" id="GO:0034040">
    <property type="term" value="F:ATPase-coupled lipid transmembrane transporter activity"/>
    <property type="evidence" value="ECO:0007669"/>
    <property type="project" value="TreeGrafter"/>
</dbReference>
<evidence type="ECO:0000313" key="3">
    <source>
        <dbReference type="Proteomes" id="UP000253420"/>
    </source>
</evidence>
<dbReference type="OrthoDB" id="9804259at2"/>
<organism evidence="2 3">
    <name type="scientific">Phyllobacterium salinisoli</name>
    <dbReference type="NCBI Taxonomy" id="1899321"/>
    <lineage>
        <taxon>Bacteria</taxon>
        <taxon>Pseudomonadati</taxon>
        <taxon>Pseudomonadota</taxon>
        <taxon>Alphaproteobacteria</taxon>
        <taxon>Hyphomicrobiales</taxon>
        <taxon>Phyllobacteriaceae</taxon>
        <taxon>Phyllobacterium</taxon>
    </lineage>
</organism>
<dbReference type="AlphaFoldDB" id="A0A368JYZ5"/>
<reference evidence="2 3" key="1">
    <citation type="submission" date="2018-07" db="EMBL/GenBank/DDBJ databases">
        <title>The draft genome of Phyllobacterium salinisoli.</title>
        <authorList>
            <person name="Liu L."/>
            <person name="Li L."/>
            <person name="Zhang X."/>
            <person name="Liang L."/>
        </authorList>
    </citation>
    <scope>NUCLEOTIDE SEQUENCE [LARGE SCALE GENOMIC DNA]</scope>
    <source>
        <strain evidence="2 3">LLAN61</strain>
    </source>
</reference>
<keyword evidence="2" id="KW-0067">ATP-binding</keyword>
<dbReference type="EMBL" id="QOZG01000051">
    <property type="protein sequence ID" value="RCS21382.1"/>
    <property type="molecule type" value="Genomic_DNA"/>
</dbReference>
<dbReference type="Gene3D" id="3.40.50.300">
    <property type="entry name" value="P-loop containing nucleotide triphosphate hydrolases"/>
    <property type="match status" value="1"/>
</dbReference>
<dbReference type="Proteomes" id="UP000253420">
    <property type="component" value="Unassembled WGS sequence"/>
</dbReference>
<dbReference type="InterPro" id="IPR027417">
    <property type="entry name" value="P-loop_NTPase"/>
</dbReference>
<dbReference type="GO" id="GO:0005524">
    <property type="term" value="F:ATP binding"/>
    <property type="evidence" value="ECO:0007669"/>
    <property type="project" value="UniProtKB-KW"/>
</dbReference>
<dbReference type="PANTHER" id="PTHR24221:SF606">
    <property type="entry name" value="COLICIN V SECRETION-PROCESSING ATP-BINDING PROTEIN"/>
    <property type="match status" value="1"/>
</dbReference>
<dbReference type="RefSeq" id="WP_114442998.1">
    <property type="nucleotide sequence ID" value="NZ_QOZG01000051.1"/>
</dbReference>
<dbReference type="GO" id="GO:0016887">
    <property type="term" value="F:ATP hydrolysis activity"/>
    <property type="evidence" value="ECO:0007669"/>
    <property type="project" value="InterPro"/>
</dbReference>